<feature type="compositionally biased region" description="Polar residues" evidence="1">
    <location>
        <begin position="248"/>
        <end position="262"/>
    </location>
</feature>
<comment type="caution">
    <text evidence="2">The sequence shown here is derived from an EMBL/GenBank/DDBJ whole genome shotgun (WGS) entry which is preliminary data.</text>
</comment>
<dbReference type="EMBL" id="JAACJL010000031">
    <property type="protein sequence ID" value="KAF4616478.1"/>
    <property type="molecule type" value="Genomic_DNA"/>
</dbReference>
<evidence type="ECO:0000313" key="3">
    <source>
        <dbReference type="Proteomes" id="UP000521872"/>
    </source>
</evidence>
<gene>
    <name evidence="2" type="ORF">D9613_008928</name>
</gene>
<feature type="region of interest" description="Disordered" evidence="1">
    <location>
        <begin position="134"/>
        <end position="320"/>
    </location>
</feature>
<accession>A0A8H4QSP4</accession>
<protein>
    <submittedName>
        <fullName evidence="2">Uncharacterized protein</fullName>
    </submittedName>
</protein>
<reference evidence="2 3" key="1">
    <citation type="submission" date="2019-12" db="EMBL/GenBank/DDBJ databases">
        <authorList>
            <person name="Floudas D."/>
            <person name="Bentzer J."/>
            <person name="Ahren D."/>
            <person name="Johansson T."/>
            <person name="Persson P."/>
            <person name="Tunlid A."/>
        </authorList>
    </citation>
    <scope>NUCLEOTIDE SEQUENCE [LARGE SCALE GENOMIC DNA]</scope>
    <source>
        <strain evidence="2 3">CBS 102.39</strain>
    </source>
</reference>
<sequence>MSGHSRAKFSTGKGRVNDIPNATAASKGTRASMIVIVVVLICCDRDAFFLLPPSHQQPPTPTPTMSSTFTPSDVVDMSKERDWAAAIGMMDWDKTSIVFTKRSLVEFLKYTGTTVDTNYTNINKLPRYAKFGILSEPSGSTTTTTDASTSATSTKPPSDPLPPSSTLSSTPFDHLNTNSGFKPTRRVRDVPGGKQTDIFGTDDDDGVVPPPRSSGRASQNDKNRGMNESSSPWDQENDVRDQDLRGNAPTQVSQEPPVASQQQEEDGGEDGFKPTRRVRDAPGGQSSLSNFWDAEETPAFKPTRRVREGPGGKDSISDIF</sequence>
<feature type="compositionally biased region" description="Low complexity" evidence="1">
    <location>
        <begin position="137"/>
        <end position="156"/>
    </location>
</feature>
<feature type="compositionally biased region" description="Basic and acidic residues" evidence="1">
    <location>
        <begin position="270"/>
        <end position="280"/>
    </location>
</feature>
<proteinExistence type="predicted"/>
<name>A0A8H4QSP4_9AGAR</name>
<evidence type="ECO:0000256" key="1">
    <source>
        <dbReference type="SAM" id="MobiDB-lite"/>
    </source>
</evidence>
<feature type="region of interest" description="Disordered" evidence="1">
    <location>
        <begin position="1"/>
        <end position="21"/>
    </location>
</feature>
<evidence type="ECO:0000313" key="2">
    <source>
        <dbReference type="EMBL" id="KAF4616478.1"/>
    </source>
</evidence>
<dbReference type="AlphaFoldDB" id="A0A8H4QSP4"/>
<organism evidence="2 3">
    <name type="scientific">Agrocybe pediades</name>
    <dbReference type="NCBI Taxonomy" id="84607"/>
    <lineage>
        <taxon>Eukaryota</taxon>
        <taxon>Fungi</taxon>
        <taxon>Dikarya</taxon>
        <taxon>Basidiomycota</taxon>
        <taxon>Agaricomycotina</taxon>
        <taxon>Agaricomycetes</taxon>
        <taxon>Agaricomycetidae</taxon>
        <taxon>Agaricales</taxon>
        <taxon>Agaricineae</taxon>
        <taxon>Strophariaceae</taxon>
        <taxon>Agrocybe</taxon>
    </lineage>
</organism>
<keyword evidence="3" id="KW-1185">Reference proteome</keyword>
<dbReference type="Proteomes" id="UP000521872">
    <property type="component" value="Unassembled WGS sequence"/>
</dbReference>